<dbReference type="EMBL" id="WSFT01000051">
    <property type="protein sequence ID" value="MBS4539505.1"/>
    <property type="molecule type" value="Genomic_DNA"/>
</dbReference>
<dbReference type="SUPFAM" id="SSF52343">
    <property type="entry name" value="Ferredoxin reductase-like, C-terminal NADP-linked domain"/>
    <property type="match status" value="1"/>
</dbReference>
<evidence type="ECO:0000313" key="3">
    <source>
        <dbReference type="Proteomes" id="UP000724672"/>
    </source>
</evidence>
<keyword evidence="3" id="KW-1185">Reference proteome</keyword>
<organism evidence="2 3">
    <name type="scientific">Anaeromonas frigoriresistens</name>
    <dbReference type="NCBI Taxonomy" id="2683708"/>
    <lineage>
        <taxon>Bacteria</taxon>
        <taxon>Bacillati</taxon>
        <taxon>Bacillota</taxon>
        <taxon>Tissierellia</taxon>
        <taxon>Tissierellales</taxon>
        <taxon>Thermohalobacteraceae</taxon>
        <taxon>Anaeromonas</taxon>
    </lineage>
</organism>
<evidence type="ECO:0000313" key="2">
    <source>
        <dbReference type="EMBL" id="MBS4539505.1"/>
    </source>
</evidence>
<dbReference type="AlphaFoldDB" id="A0A942UWR7"/>
<dbReference type="PRINTS" id="PR00406">
    <property type="entry name" value="CYTB5RDTASE"/>
</dbReference>
<reference evidence="2" key="1">
    <citation type="submission" date="2019-12" db="EMBL/GenBank/DDBJ databases">
        <title>Clostridiaceae gen. nov. sp. nov., isolated from sediment in Xinjiang, China.</title>
        <authorList>
            <person name="Zhang R."/>
        </authorList>
    </citation>
    <scope>NUCLEOTIDE SEQUENCE</scope>
    <source>
        <strain evidence="2">D2Q-11</strain>
    </source>
</reference>
<dbReference type="Gene3D" id="3.40.50.80">
    <property type="entry name" value="Nucleotide-binding domain of ferredoxin-NADP reductase (FNR) module"/>
    <property type="match status" value="1"/>
</dbReference>
<gene>
    <name evidence="2" type="ORF">GOQ27_13600</name>
</gene>
<evidence type="ECO:0000259" key="1">
    <source>
        <dbReference type="Pfam" id="PF00175"/>
    </source>
</evidence>
<feature type="domain" description="Oxidoreductase FAD/NAD(P)-binding" evidence="1">
    <location>
        <begin position="17"/>
        <end position="76"/>
    </location>
</feature>
<sequence length="91" mass="10928">MKIIRKYGCRLLKQTIMIAGGIGITPYRVVLKELVEGNTEIPRIVRLFYSDSNEEYLYKEEFDKLKRDSHITIEYIKNREYFTKEIKEFSN</sequence>
<dbReference type="Pfam" id="PF00175">
    <property type="entry name" value="NAD_binding_1"/>
    <property type="match status" value="1"/>
</dbReference>
<dbReference type="PRINTS" id="PR00371">
    <property type="entry name" value="FPNCR"/>
</dbReference>
<dbReference type="InterPro" id="IPR039261">
    <property type="entry name" value="FNR_nucleotide-bd"/>
</dbReference>
<dbReference type="GO" id="GO:0016491">
    <property type="term" value="F:oxidoreductase activity"/>
    <property type="evidence" value="ECO:0007669"/>
    <property type="project" value="InterPro"/>
</dbReference>
<comment type="caution">
    <text evidence="2">The sequence shown here is derived from an EMBL/GenBank/DDBJ whole genome shotgun (WGS) entry which is preliminary data.</text>
</comment>
<dbReference type="InterPro" id="IPR001709">
    <property type="entry name" value="Flavoprot_Pyr_Nucl_cyt_Rdtase"/>
</dbReference>
<dbReference type="Proteomes" id="UP000724672">
    <property type="component" value="Unassembled WGS sequence"/>
</dbReference>
<proteinExistence type="predicted"/>
<dbReference type="RefSeq" id="WP_203367429.1">
    <property type="nucleotide sequence ID" value="NZ_WSFT01000051.1"/>
</dbReference>
<name>A0A942UWR7_9FIRM</name>
<accession>A0A942UWR7</accession>
<protein>
    <recommendedName>
        <fullName evidence="1">Oxidoreductase FAD/NAD(P)-binding domain-containing protein</fullName>
    </recommendedName>
</protein>
<dbReference type="InterPro" id="IPR001433">
    <property type="entry name" value="OxRdtase_FAD/NAD-bd"/>
</dbReference>